<comment type="caution">
    <text evidence="2">The sequence shown here is derived from an EMBL/GenBank/DDBJ whole genome shotgun (WGS) entry which is preliminary data.</text>
</comment>
<evidence type="ECO:0000256" key="1">
    <source>
        <dbReference type="SAM" id="MobiDB-lite"/>
    </source>
</evidence>
<accession>A0ABU6VQD7</accession>
<organism evidence="2 3">
    <name type="scientific">Stylosanthes scabra</name>
    <dbReference type="NCBI Taxonomy" id="79078"/>
    <lineage>
        <taxon>Eukaryota</taxon>
        <taxon>Viridiplantae</taxon>
        <taxon>Streptophyta</taxon>
        <taxon>Embryophyta</taxon>
        <taxon>Tracheophyta</taxon>
        <taxon>Spermatophyta</taxon>
        <taxon>Magnoliopsida</taxon>
        <taxon>eudicotyledons</taxon>
        <taxon>Gunneridae</taxon>
        <taxon>Pentapetalae</taxon>
        <taxon>rosids</taxon>
        <taxon>fabids</taxon>
        <taxon>Fabales</taxon>
        <taxon>Fabaceae</taxon>
        <taxon>Papilionoideae</taxon>
        <taxon>50 kb inversion clade</taxon>
        <taxon>dalbergioids sensu lato</taxon>
        <taxon>Dalbergieae</taxon>
        <taxon>Pterocarpus clade</taxon>
        <taxon>Stylosanthes</taxon>
    </lineage>
</organism>
<evidence type="ECO:0000313" key="3">
    <source>
        <dbReference type="Proteomes" id="UP001341840"/>
    </source>
</evidence>
<gene>
    <name evidence="2" type="ORF">PIB30_082018</name>
</gene>
<proteinExistence type="predicted"/>
<name>A0ABU6VQD7_9FABA</name>
<keyword evidence="3" id="KW-1185">Reference proteome</keyword>
<reference evidence="2 3" key="1">
    <citation type="journal article" date="2023" name="Plants (Basel)">
        <title>Bridging the Gap: Combining Genomics and Transcriptomics Approaches to Understand Stylosanthes scabra, an Orphan Legume from the Brazilian Caatinga.</title>
        <authorList>
            <person name="Ferreira-Neto J.R.C."/>
            <person name="da Silva M.D."/>
            <person name="Binneck E."/>
            <person name="de Melo N.F."/>
            <person name="da Silva R.H."/>
            <person name="de Melo A.L.T.M."/>
            <person name="Pandolfi V."/>
            <person name="Bustamante F.O."/>
            <person name="Brasileiro-Vidal A.C."/>
            <person name="Benko-Iseppon A.M."/>
        </authorList>
    </citation>
    <scope>NUCLEOTIDE SEQUENCE [LARGE SCALE GENOMIC DNA]</scope>
    <source>
        <tissue evidence="2">Leaves</tissue>
    </source>
</reference>
<dbReference type="Proteomes" id="UP001341840">
    <property type="component" value="Unassembled WGS sequence"/>
</dbReference>
<protein>
    <submittedName>
        <fullName evidence="2">Uncharacterized protein</fullName>
    </submittedName>
</protein>
<feature type="region of interest" description="Disordered" evidence="1">
    <location>
        <begin position="206"/>
        <end position="225"/>
    </location>
</feature>
<evidence type="ECO:0000313" key="2">
    <source>
        <dbReference type="EMBL" id="MED6175831.1"/>
    </source>
</evidence>
<feature type="non-terminal residue" evidence="2">
    <location>
        <position position="295"/>
    </location>
</feature>
<feature type="compositionally biased region" description="Basic and acidic residues" evidence="1">
    <location>
        <begin position="208"/>
        <end position="218"/>
    </location>
</feature>
<dbReference type="EMBL" id="JASCZI010152281">
    <property type="protein sequence ID" value="MED6175831.1"/>
    <property type="molecule type" value="Genomic_DNA"/>
</dbReference>
<sequence>MSLRPPLPSPASHLIGLRAFHLRPTIASRLRLRPCSAAPTGPVELEWNDRQRFKQRTISLPFWRQHNSNYGRFAYQHFSSDDESDVEFASPRSPPHQQLGDSTLENIDEWRWKLTMLLRNNDEQEVVSREKKDRRDYEQLSALATRMGLYSRQYARVIVFSKTPLPNYRPDLDDKRPQREVILPFGVHREVDTHLRAHLSQKPTKKLGSFDDSLHRSSDAGSIHSSDRIYEKPVSMIHNSVVKEKILRRRSLELRNKQEDWQESPEGQRMLEFRRSLPAFKEKDAFLKAISDNQV</sequence>